<dbReference type="Proteomes" id="UP000019763">
    <property type="component" value="Unassembled WGS sequence"/>
</dbReference>
<protein>
    <recommendedName>
        <fullName evidence="3">non-specific serine/threonine protein kinase</fullName>
        <ecNumber evidence="3">2.7.11.1</ecNumber>
    </recommendedName>
</protein>
<evidence type="ECO:0000256" key="8">
    <source>
        <dbReference type="ARBA" id="ARBA00022741"/>
    </source>
</evidence>
<evidence type="ECO:0000256" key="1">
    <source>
        <dbReference type="ARBA" id="ARBA00001946"/>
    </source>
</evidence>
<keyword evidence="5" id="KW-0808">Transferase</keyword>
<dbReference type="RefSeq" id="XP_011133420.1">
    <property type="nucleotide sequence ID" value="XM_011135118.1"/>
</dbReference>
<sequence>MGNSCVRGTQVTTKYVMGHTLGVGSFGQVKLITSRTTGERYACKMVKKKTGGRIAIEDMFRNENEILHRLSHPHIVKIIETYEDKTYYYAVLELCDGGELFSKIVSRRHLKERDARYVCKQILSTLAYLHGQGVVHRDIKAENFLIRKPVVDLCDSDIVLIDFGMSASLKSGREYLKHVCGSPHYVAPELIRKRYREQVDMWAFGIVVYLMMYGQYPFEGPTQKDIAQKVLRQEPDYNPRRRRISRTAIDFIRKCLVKNPNDRLTAEAALKHPWIVQNEQLIAPQQLGVALTTNQRDKDMVQETRRDDILRRQREAVLMAQTSPLTLVAAQTAMTTRVTSPSTVSHVTPMTAQAGQPDAERYLCRTNSLFTPSSVITSLASTPPPGRSTQAFGARYQPDGAKTGPDVEGSGDSGILLLGSEEVDSPDNSMPRSNGSEDAGSDDGSDDDGSDDDGSDDDGLGGDGVDDDGQSSDEESGKREQSGKHSDPGYGADGYQSDSDDDIPSHYRSINIQRFDSRRSFLSRSGGTPRYQRARQKFKDLTKTGEYRRQFK</sequence>
<feature type="domain" description="Protein kinase" evidence="17">
    <location>
        <begin position="15"/>
        <end position="275"/>
    </location>
</feature>
<comment type="catalytic activity">
    <reaction evidence="14">
        <text>L-seryl-[protein] + ATP = O-phospho-L-seryl-[protein] + ADP + H(+)</text>
        <dbReference type="Rhea" id="RHEA:17989"/>
        <dbReference type="Rhea" id="RHEA-COMP:9863"/>
        <dbReference type="Rhea" id="RHEA-COMP:11604"/>
        <dbReference type="ChEBI" id="CHEBI:15378"/>
        <dbReference type="ChEBI" id="CHEBI:29999"/>
        <dbReference type="ChEBI" id="CHEBI:30616"/>
        <dbReference type="ChEBI" id="CHEBI:83421"/>
        <dbReference type="ChEBI" id="CHEBI:456216"/>
        <dbReference type="EC" id="2.7.11.1"/>
    </reaction>
</comment>
<feature type="region of interest" description="Disordered" evidence="16">
    <location>
        <begin position="375"/>
        <end position="552"/>
    </location>
</feature>
<comment type="catalytic activity">
    <reaction evidence="13">
        <text>L-threonyl-[protein] + ATP = O-phospho-L-threonyl-[protein] + ADP + H(+)</text>
        <dbReference type="Rhea" id="RHEA:46608"/>
        <dbReference type="Rhea" id="RHEA-COMP:11060"/>
        <dbReference type="Rhea" id="RHEA-COMP:11605"/>
        <dbReference type="ChEBI" id="CHEBI:15378"/>
        <dbReference type="ChEBI" id="CHEBI:30013"/>
        <dbReference type="ChEBI" id="CHEBI:30616"/>
        <dbReference type="ChEBI" id="CHEBI:61977"/>
        <dbReference type="ChEBI" id="CHEBI:456216"/>
        <dbReference type="EC" id="2.7.11.1"/>
    </reaction>
</comment>
<feature type="compositionally biased region" description="Low complexity" evidence="16">
    <location>
        <begin position="408"/>
        <end position="420"/>
    </location>
</feature>
<dbReference type="GO" id="GO:0005524">
    <property type="term" value="F:ATP binding"/>
    <property type="evidence" value="ECO:0007669"/>
    <property type="project" value="UniProtKB-UniRule"/>
</dbReference>
<evidence type="ECO:0000256" key="6">
    <source>
        <dbReference type="ARBA" id="ARBA00022723"/>
    </source>
</evidence>
<dbReference type="FunFam" id="1.10.510.10:FF:000571">
    <property type="entry name" value="Maternal embryonic leucine zipper kinase"/>
    <property type="match status" value="1"/>
</dbReference>
<keyword evidence="11 15" id="KW-0067">ATP-binding</keyword>
<comment type="cofactor">
    <cofactor evidence="1">
        <name>Mg(2+)</name>
        <dbReference type="ChEBI" id="CHEBI:18420"/>
    </cofactor>
</comment>
<evidence type="ECO:0000313" key="19">
    <source>
        <dbReference type="Proteomes" id="UP000019763"/>
    </source>
</evidence>
<comment type="similarity">
    <text evidence="12">Belongs to the protein kinase superfamily. Ser/Thr protein kinase family. CDPK subfamily.</text>
</comment>
<evidence type="ECO:0000256" key="4">
    <source>
        <dbReference type="ARBA" id="ARBA00022527"/>
    </source>
</evidence>
<comment type="subunit">
    <text evidence="2">Monomer.</text>
</comment>
<dbReference type="GO" id="GO:0046872">
    <property type="term" value="F:metal ion binding"/>
    <property type="evidence" value="ECO:0007669"/>
    <property type="project" value="UniProtKB-KW"/>
</dbReference>
<dbReference type="InterPro" id="IPR011009">
    <property type="entry name" value="Kinase-like_dom_sf"/>
</dbReference>
<comment type="caution">
    <text evidence="18">The sequence shown here is derived from an EMBL/GenBank/DDBJ whole genome shotgun (WGS) entry which is preliminary data.</text>
</comment>
<keyword evidence="6" id="KW-0479">Metal-binding</keyword>
<dbReference type="EC" id="2.7.11.1" evidence="3"/>
<dbReference type="Pfam" id="PF00069">
    <property type="entry name" value="Pkinase"/>
    <property type="match status" value="1"/>
</dbReference>
<keyword evidence="4" id="KW-0723">Serine/threonine-protein kinase</keyword>
<dbReference type="AlphaFoldDB" id="A0A023AXG4"/>
<keyword evidence="19" id="KW-1185">Reference proteome</keyword>
<proteinExistence type="inferred from homology"/>
<evidence type="ECO:0000256" key="9">
    <source>
        <dbReference type="ARBA" id="ARBA00022777"/>
    </source>
</evidence>
<evidence type="ECO:0000256" key="16">
    <source>
        <dbReference type="SAM" id="MobiDB-lite"/>
    </source>
</evidence>
<dbReference type="PROSITE" id="PS00108">
    <property type="entry name" value="PROTEIN_KINASE_ST"/>
    <property type="match status" value="1"/>
</dbReference>
<feature type="compositionally biased region" description="Basic and acidic residues" evidence="16">
    <location>
        <begin position="475"/>
        <end position="487"/>
    </location>
</feature>
<dbReference type="InterPro" id="IPR017441">
    <property type="entry name" value="Protein_kinase_ATP_BS"/>
</dbReference>
<feature type="compositionally biased region" description="Acidic residues" evidence="16">
    <location>
        <begin position="439"/>
        <end position="474"/>
    </location>
</feature>
<reference evidence="18" key="1">
    <citation type="submission" date="2013-12" db="EMBL/GenBank/DDBJ databases">
        <authorList>
            <person name="Omoto C.K."/>
            <person name="Sibley D."/>
            <person name="Venepally P."/>
            <person name="Hadjithomas M."/>
            <person name="Karamycheva S."/>
            <person name="Brunk B."/>
            <person name="Roos D."/>
            <person name="Caler E."/>
            <person name="Lorenzi H."/>
        </authorList>
    </citation>
    <scope>NUCLEOTIDE SEQUENCE</scope>
</reference>
<evidence type="ECO:0000256" key="15">
    <source>
        <dbReference type="PROSITE-ProRule" id="PRU10141"/>
    </source>
</evidence>
<gene>
    <name evidence="18" type="ORF">GNI_176790</name>
</gene>
<evidence type="ECO:0000256" key="13">
    <source>
        <dbReference type="ARBA" id="ARBA00047899"/>
    </source>
</evidence>
<dbReference type="Gene3D" id="1.10.510.10">
    <property type="entry name" value="Transferase(Phosphotransferase) domain 1"/>
    <property type="match status" value="1"/>
</dbReference>
<dbReference type="OMA" id="MFRNENE"/>
<dbReference type="GeneID" id="22915990"/>
<dbReference type="GO" id="GO:0004674">
    <property type="term" value="F:protein serine/threonine kinase activity"/>
    <property type="evidence" value="ECO:0007669"/>
    <property type="project" value="UniProtKB-KW"/>
</dbReference>
<dbReference type="OrthoDB" id="193931at2759"/>
<name>A0A023AXG4_GRENI</name>
<dbReference type="EMBL" id="AFNH02001330">
    <property type="protein sequence ID" value="EZG43322.1"/>
    <property type="molecule type" value="Genomic_DNA"/>
</dbReference>
<dbReference type="InterPro" id="IPR050205">
    <property type="entry name" value="CDPK_Ser/Thr_kinases"/>
</dbReference>
<dbReference type="VEuPathDB" id="CryptoDB:GNI_176790"/>
<evidence type="ECO:0000259" key="17">
    <source>
        <dbReference type="PROSITE" id="PS50011"/>
    </source>
</evidence>
<dbReference type="SMART" id="SM00220">
    <property type="entry name" value="S_TKc"/>
    <property type="match status" value="1"/>
</dbReference>
<dbReference type="eggNOG" id="KOG0032">
    <property type="taxonomic scope" value="Eukaryota"/>
</dbReference>
<dbReference type="SUPFAM" id="SSF56112">
    <property type="entry name" value="Protein kinase-like (PK-like)"/>
    <property type="match status" value="1"/>
</dbReference>
<dbReference type="FunFam" id="3.30.200.20:FF:000315">
    <property type="entry name" value="Calcium-dependent protein kinase 3"/>
    <property type="match status" value="1"/>
</dbReference>
<dbReference type="InterPro" id="IPR008271">
    <property type="entry name" value="Ser/Thr_kinase_AS"/>
</dbReference>
<feature type="compositionally biased region" description="Basic and acidic residues" evidence="16">
    <location>
        <begin position="537"/>
        <end position="552"/>
    </location>
</feature>
<organism evidence="18 19">
    <name type="scientific">Gregarina niphandrodes</name>
    <name type="common">Septate eugregarine</name>
    <dbReference type="NCBI Taxonomy" id="110365"/>
    <lineage>
        <taxon>Eukaryota</taxon>
        <taxon>Sar</taxon>
        <taxon>Alveolata</taxon>
        <taxon>Apicomplexa</taxon>
        <taxon>Conoidasida</taxon>
        <taxon>Gregarinasina</taxon>
        <taxon>Eugregarinorida</taxon>
        <taxon>Gregarinidae</taxon>
        <taxon>Gregarina</taxon>
    </lineage>
</organism>
<dbReference type="PROSITE" id="PS00107">
    <property type="entry name" value="PROTEIN_KINASE_ATP"/>
    <property type="match status" value="1"/>
</dbReference>
<evidence type="ECO:0000256" key="2">
    <source>
        <dbReference type="ARBA" id="ARBA00011245"/>
    </source>
</evidence>
<keyword evidence="9 18" id="KW-0418">Kinase</keyword>
<keyword evidence="7" id="KW-0677">Repeat</keyword>
<evidence type="ECO:0000256" key="7">
    <source>
        <dbReference type="ARBA" id="ARBA00022737"/>
    </source>
</evidence>
<evidence type="ECO:0000256" key="12">
    <source>
        <dbReference type="ARBA" id="ARBA00024334"/>
    </source>
</evidence>
<feature type="binding site" evidence="15">
    <location>
        <position position="48"/>
    </location>
    <ligand>
        <name>ATP</name>
        <dbReference type="ChEBI" id="CHEBI:30616"/>
    </ligand>
</feature>
<evidence type="ECO:0000256" key="14">
    <source>
        <dbReference type="ARBA" id="ARBA00048679"/>
    </source>
</evidence>
<evidence type="ECO:0000256" key="10">
    <source>
        <dbReference type="ARBA" id="ARBA00022837"/>
    </source>
</evidence>
<feature type="compositionally biased region" description="Polar residues" evidence="16">
    <location>
        <begin position="375"/>
        <end position="391"/>
    </location>
</feature>
<accession>A0A023AXG4</accession>
<dbReference type="PROSITE" id="PS50011">
    <property type="entry name" value="PROTEIN_KINASE_DOM"/>
    <property type="match status" value="1"/>
</dbReference>
<keyword evidence="10" id="KW-0106">Calcium</keyword>
<evidence type="ECO:0000256" key="5">
    <source>
        <dbReference type="ARBA" id="ARBA00022679"/>
    </source>
</evidence>
<keyword evidence="8 15" id="KW-0547">Nucleotide-binding</keyword>
<dbReference type="CDD" id="cd05117">
    <property type="entry name" value="STKc_CAMK"/>
    <property type="match status" value="1"/>
</dbReference>
<evidence type="ECO:0000256" key="11">
    <source>
        <dbReference type="ARBA" id="ARBA00022840"/>
    </source>
</evidence>
<dbReference type="InterPro" id="IPR000719">
    <property type="entry name" value="Prot_kinase_dom"/>
</dbReference>
<evidence type="ECO:0000256" key="3">
    <source>
        <dbReference type="ARBA" id="ARBA00012513"/>
    </source>
</evidence>
<dbReference type="PANTHER" id="PTHR24349">
    <property type="entry name" value="SERINE/THREONINE-PROTEIN KINASE"/>
    <property type="match status" value="1"/>
</dbReference>
<evidence type="ECO:0000313" key="18">
    <source>
        <dbReference type="EMBL" id="EZG43322.1"/>
    </source>
</evidence>